<accession>A0ABV6B580</accession>
<protein>
    <recommendedName>
        <fullName evidence="4">DUF2339 domain-containing protein</fullName>
    </recommendedName>
</protein>
<evidence type="ECO:0008006" key="4">
    <source>
        <dbReference type="Google" id="ProtNLM"/>
    </source>
</evidence>
<feature type="transmembrane region" description="Helical" evidence="1">
    <location>
        <begin position="101"/>
        <end position="119"/>
    </location>
</feature>
<organism evidence="2 3">
    <name type="scientific">Deinococcus oregonensis</name>
    <dbReference type="NCBI Taxonomy" id="1805970"/>
    <lineage>
        <taxon>Bacteria</taxon>
        <taxon>Thermotogati</taxon>
        <taxon>Deinococcota</taxon>
        <taxon>Deinococci</taxon>
        <taxon>Deinococcales</taxon>
        <taxon>Deinococcaceae</taxon>
        <taxon>Deinococcus</taxon>
    </lineage>
</organism>
<keyword evidence="3" id="KW-1185">Reference proteome</keyword>
<feature type="transmembrane region" description="Helical" evidence="1">
    <location>
        <begin position="205"/>
        <end position="226"/>
    </location>
</feature>
<sequence length="297" mass="29693">WAWTVQRRSAALGQVDAAYLAGSLAGGATAGTTSVLSAAAVALLGSNTRLLGFAGLGAALTSVGLAAHNRRWAQGGIALASVSVTAALVSPYLGGPAAPRLVVLLALAGFWVLAARLSQRGWKEEARALSFVTGASMAILAYSGLLEAAWFSVVAGAALWAVQSRRHLEVFRPLTGGLALATVTSSALVSAFAFRVGAGLSAGDWAKLILAIAGAALALLASRAVASPVQAVRTATPAPDSHAVDALVREAAEPQAPTLQTASWSVLAFGLAAAIHAAGALNDEAAGLTLSVMALVT</sequence>
<keyword evidence="1" id="KW-1133">Transmembrane helix</keyword>
<keyword evidence="1" id="KW-0812">Transmembrane</keyword>
<feature type="non-terminal residue" evidence="2">
    <location>
        <position position="1"/>
    </location>
</feature>
<evidence type="ECO:0000313" key="3">
    <source>
        <dbReference type="Proteomes" id="UP001589733"/>
    </source>
</evidence>
<gene>
    <name evidence="2" type="ORF">ACFFLM_23470</name>
</gene>
<feature type="transmembrane region" description="Helical" evidence="1">
    <location>
        <begin position="174"/>
        <end position="193"/>
    </location>
</feature>
<keyword evidence="1" id="KW-0472">Membrane</keyword>
<dbReference type="Proteomes" id="UP001589733">
    <property type="component" value="Unassembled WGS sequence"/>
</dbReference>
<proteinExistence type="predicted"/>
<evidence type="ECO:0000313" key="2">
    <source>
        <dbReference type="EMBL" id="MFB9994914.1"/>
    </source>
</evidence>
<feature type="transmembrane region" description="Helical" evidence="1">
    <location>
        <begin position="139"/>
        <end position="162"/>
    </location>
</feature>
<reference evidence="2 3" key="1">
    <citation type="submission" date="2024-09" db="EMBL/GenBank/DDBJ databases">
        <authorList>
            <person name="Sun Q."/>
            <person name="Mori K."/>
        </authorList>
    </citation>
    <scope>NUCLEOTIDE SEQUENCE [LARGE SCALE GENOMIC DNA]</scope>
    <source>
        <strain evidence="2 3">JCM 13503</strain>
    </source>
</reference>
<dbReference type="EMBL" id="JBHLYR010000070">
    <property type="protein sequence ID" value="MFB9994914.1"/>
    <property type="molecule type" value="Genomic_DNA"/>
</dbReference>
<name>A0ABV6B580_9DEIO</name>
<evidence type="ECO:0000256" key="1">
    <source>
        <dbReference type="SAM" id="Phobius"/>
    </source>
</evidence>
<feature type="transmembrane region" description="Helical" evidence="1">
    <location>
        <begin position="20"/>
        <end position="43"/>
    </location>
</feature>
<feature type="transmembrane region" description="Helical" evidence="1">
    <location>
        <begin position="73"/>
        <end position="94"/>
    </location>
</feature>
<dbReference type="RefSeq" id="WP_380016334.1">
    <property type="nucleotide sequence ID" value="NZ_JBHLYR010000070.1"/>
</dbReference>
<comment type="caution">
    <text evidence="2">The sequence shown here is derived from an EMBL/GenBank/DDBJ whole genome shotgun (WGS) entry which is preliminary data.</text>
</comment>
<feature type="non-terminal residue" evidence="2">
    <location>
        <position position="297"/>
    </location>
</feature>